<comment type="caution">
    <text evidence="6">The sequence shown here is derived from an EMBL/GenBank/DDBJ whole genome shotgun (WGS) entry which is preliminary data.</text>
</comment>
<evidence type="ECO:0000256" key="1">
    <source>
        <dbReference type="ARBA" id="ARBA00004418"/>
    </source>
</evidence>
<comment type="similarity">
    <text evidence="2">Belongs to the bacterial solute-binding protein SsuA/TauA family.</text>
</comment>
<dbReference type="Gene3D" id="3.40.190.10">
    <property type="entry name" value="Periplasmic binding protein-like II"/>
    <property type="match status" value="2"/>
</dbReference>
<organism evidence="6 7">
    <name type="scientific">Geodermatophilus sabuli</name>
    <dbReference type="NCBI Taxonomy" id="1564158"/>
    <lineage>
        <taxon>Bacteria</taxon>
        <taxon>Bacillati</taxon>
        <taxon>Actinomycetota</taxon>
        <taxon>Actinomycetes</taxon>
        <taxon>Geodermatophilales</taxon>
        <taxon>Geodermatophilaceae</taxon>
        <taxon>Geodermatophilus</taxon>
    </lineage>
</organism>
<dbReference type="Proteomes" id="UP000470246">
    <property type="component" value="Unassembled WGS sequence"/>
</dbReference>
<dbReference type="SMART" id="SM00062">
    <property type="entry name" value="PBPb"/>
    <property type="match status" value="1"/>
</dbReference>
<feature type="signal peptide" evidence="4">
    <location>
        <begin position="1"/>
        <end position="26"/>
    </location>
</feature>
<dbReference type="Pfam" id="PF09084">
    <property type="entry name" value="NMT1"/>
    <property type="match status" value="1"/>
</dbReference>
<comment type="subcellular location">
    <subcellularLocation>
        <location evidence="1">Periplasm</location>
    </subcellularLocation>
</comment>
<dbReference type="InterPro" id="IPR001638">
    <property type="entry name" value="Solute-binding_3/MltF_N"/>
</dbReference>
<dbReference type="RefSeq" id="WP_163482858.1">
    <property type="nucleotide sequence ID" value="NZ_JAAGWF010000018.1"/>
</dbReference>
<dbReference type="SUPFAM" id="SSF53850">
    <property type="entry name" value="Periplasmic binding protein-like II"/>
    <property type="match status" value="1"/>
</dbReference>
<evidence type="ECO:0000256" key="3">
    <source>
        <dbReference type="ARBA" id="ARBA00022729"/>
    </source>
</evidence>
<feature type="domain" description="Solute-binding protein family 3/N-terminal" evidence="5">
    <location>
        <begin position="46"/>
        <end position="278"/>
    </location>
</feature>
<feature type="chain" id="PRO_5029787192" evidence="4">
    <location>
        <begin position="27"/>
        <end position="331"/>
    </location>
</feature>
<keyword evidence="7" id="KW-1185">Reference proteome</keyword>
<dbReference type="AlphaFoldDB" id="A0A7K3W3M6"/>
<dbReference type="PROSITE" id="PS51257">
    <property type="entry name" value="PROKAR_LIPOPROTEIN"/>
    <property type="match status" value="1"/>
</dbReference>
<evidence type="ECO:0000256" key="2">
    <source>
        <dbReference type="ARBA" id="ARBA00010742"/>
    </source>
</evidence>
<keyword evidence="3 4" id="KW-0732">Signal</keyword>
<evidence type="ECO:0000313" key="7">
    <source>
        <dbReference type="Proteomes" id="UP000470246"/>
    </source>
</evidence>
<dbReference type="InterPro" id="IPR015168">
    <property type="entry name" value="SsuA/THI5"/>
</dbReference>
<protein>
    <submittedName>
        <fullName evidence="6">ABC transporter substrate-binding protein</fullName>
    </submittedName>
</protein>
<evidence type="ECO:0000256" key="4">
    <source>
        <dbReference type="SAM" id="SignalP"/>
    </source>
</evidence>
<gene>
    <name evidence="6" type="ORF">GCU56_16630</name>
</gene>
<accession>A0A7K3W3M6</accession>
<dbReference type="EMBL" id="JAAGWF010000018">
    <property type="protein sequence ID" value="NEK59486.1"/>
    <property type="molecule type" value="Genomic_DNA"/>
</dbReference>
<sequence>MRLGPRCARARNVVGGLAVVALTATACGGDDADSGGGGGDTGAPTTINVGTLPTANAAAMYLGIQEGFFEEEGLTIEPTTLGTGQEIVVGLVSGDFDFGFIGYISAGVAASQNVPVCVLTASDAAGTTPEDDWQVMVAGGDSPINGPQDLPGKTIGVNALGTVAEIMIKAALEKDGVDPQSIELLEVPFPEVPAAIAAGRIDAGFTAEPFVTQVLDAGGKVVMAPQSSLAPEYPNGSYSTSQQYYEGNTDVVERFTTAMNRSLDHARENPAAVREIIPTYTQIPPELADRIRLPVFTSELDEEAIDEQLGFVEQFGVAADAPSADELICGE</sequence>
<reference evidence="6 7" key="1">
    <citation type="submission" date="2020-02" db="EMBL/GenBank/DDBJ databases">
        <title>Geodermatophilus sabuli CPCC 205279 I12A-02694.</title>
        <authorList>
            <person name="Jiang Z."/>
        </authorList>
    </citation>
    <scope>NUCLEOTIDE SEQUENCE [LARGE SCALE GENOMIC DNA]</scope>
    <source>
        <strain evidence="6 7">I12A-02694</strain>
    </source>
</reference>
<dbReference type="GO" id="GO:0042597">
    <property type="term" value="C:periplasmic space"/>
    <property type="evidence" value="ECO:0007669"/>
    <property type="project" value="UniProtKB-SubCell"/>
</dbReference>
<dbReference type="PANTHER" id="PTHR30024">
    <property type="entry name" value="ALIPHATIC SULFONATES-BINDING PROTEIN-RELATED"/>
    <property type="match status" value="1"/>
</dbReference>
<name>A0A7K3W3M6_9ACTN</name>
<proteinExistence type="inferred from homology"/>
<dbReference type="PANTHER" id="PTHR30024:SF47">
    <property type="entry name" value="TAURINE-BINDING PERIPLASMIC PROTEIN"/>
    <property type="match status" value="1"/>
</dbReference>
<evidence type="ECO:0000313" key="6">
    <source>
        <dbReference type="EMBL" id="NEK59486.1"/>
    </source>
</evidence>
<evidence type="ECO:0000259" key="5">
    <source>
        <dbReference type="SMART" id="SM00062"/>
    </source>
</evidence>